<feature type="region of interest" description="Disordered" evidence="1">
    <location>
        <begin position="912"/>
        <end position="968"/>
    </location>
</feature>
<dbReference type="Proteomes" id="UP000310158">
    <property type="component" value="Unassembled WGS sequence"/>
</dbReference>
<dbReference type="CDD" id="cd09917">
    <property type="entry name" value="F-box_SF"/>
    <property type="match status" value="1"/>
</dbReference>
<dbReference type="InterPro" id="IPR036047">
    <property type="entry name" value="F-box-like_dom_sf"/>
</dbReference>
<dbReference type="OrthoDB" id="2322499at2759"/>
<proteinExistence type="predicted"/>
<dbReference type="SUPFAM" id="SSF81383">
    <property type="entry name" value="F-box domain"/>
    <property type="match status" value="1"/>
</dbReference>
<protein>
    <recommendedName>
        <fullName evidence="2">F-box domain-containing protein</fullName>
    </recommendedName>
</protein>
<evidence type="ECO:0000256" key="1">
    <source>
        <dbReference type="SAM" id="MobiDB-lite"/>
    </source>
</evidence>
<feature type="compositionally biased region" description="Basic and acidic residues" evidence="1">
    <location>
        <begin position="690"/>
        <end position="702"/>
    </location>
</feature>
<dbReference type="SMART" id="SM00256">
    <property type="entry name" value="FBOX"/>
    <property type="match status" value="1"/>
</dbReference>
<dbReference type="AlphaFoldDB" id="A0A4S4LA10"/>
<gene>
    <name evidence="3" type="ORF">EW146_g8960</name>
</gene>
<feature type="compositionally biased region" description="Acidic residues" evidence="1">
    <location>
        <begin position="703"/>
        <end position="746"/>
    </location>
</feature>
<organism evidence="3 4">
    <name type="scientific">Bondarzewia mesenterica</name>
    <dbReference type="NCBI Taxonomy" id="1095465"/>
    <lineage>
        <taxon>Eukaryota</taxon>
        <taxon>Fungi</taxon>
        <taxon>Dikarya</taxon>
        <taxon>Basidiomycota</taxon>
        <taxon>Agaricomycotina</taxon>
        <taxon>Agaricomycetes</taxon>
        <taxon>Russulales</taxon>
        <taxon>Bondarzewiaceae</taxon>
        <taxon>Bondarzewia</taxon>
    </lineage>
</organism>
<feature type="domain" description="F-box" evidence="2">
    <location>
        <begin position="87"/>
        <end position="136"/>
    </location>
</feature>
<dbReference type="Pfam" id="PF00646">
    <property type="entry name" value="F-box"/>
    <property type="match status" value="1"/>
</dbReference>
<evidence type="ECO:0000313" key="4">
    <source>
        <dbReference type="Proteomes" id="UP000310158"/>
    </source>
</evidence>
<name>A0A4S4LA10_9AGAM</name>
<reference evidence="3 4" key="1">
    <citation type="submission" date="2019-02" db="EMBL/GenBank/DDBJ databases">
        <title>Genome sequencing of the rare red list fungi Bondarzewia mesenterica.</title>
        <authorList>
            <person name="Buettner E."/>
            <person name="Kellner H."/>
        </authorList>
    </citation>
    <scope>NUCLEOTIDE SEQUENCE [LARGE SCALE GENOMIC DNA]</scope>
    <source>
        <strain evidence="3 4">DSM 108281</strain>
    </source>
</reference>
<feature type="region of interest" description="Disordered" evidence="1">
    <location>
        <begin position="690"/>
        <end position="750"/>
    </location>
</feature>
<feature type="region of interest" description="Disordered" evidence="1">
    <location>
        <begin position="48"/>
        <end position="85"/>
    </location>
</feature>
<feature type="compositionally biased region" description="Basic and acidic residues" evidence="1">
    <location>
        <begin position="913"/>
        <end position="932"/>
    </location>
</feature>
<accession>A0A4S4LA10</accession>
<dbReference type="PROSITE" id="PS50181">
    <property type="entry name" value="FBOX"/>
    <property type="match status" value="1"/>
</dbReference>
<keyword evidence="4" id="KW-1185">Reference proteome</keyword>
<dbReference type="EMBL" id="SGPL01000692">
    <property type="protein sequence ID" value="THH08522.1"/>
    <property type="molecule type" value="Genomic_DNA"/>
</dbReference>
<sequence>MDDADAAAAHTGFASPILLDAMDGTYSESTATLDDDPEDALPGMLPALQRRRATNPFASPVPKPPVKRGRKADAKPKGPSRRLRGRLHRLPAMPLDILYDIFCFLTPHDLINLARTSKSLHILLLSRNAAFVWRITRINAPGPTVPYPPSDFSEKFDDHPILDDISIAVSKGLRRSIGFVADASALVRERDLATSEIKILGASATDLVPHSVTERTRHDYRTYKIFWKPDVNAMDATMKQFAADIQAGKTGAQEAWEEFRKQRIEHIEEVTKDLPRFRLWSMQLAATKMSETKRKREVRFQAIRTRLLSLGHCDDDIQSFRFRRLSEVNSSKELTVRNWQRIQETLEAFLIELTTKRIEEQERREAFRLKSQPSCAAHGHACPFGITTCPQHLQVGFARRARIVPQERTAKAQRLYAEYLTRVLPAQWPYLPAAQHAAELTNFQLIITASAHSPLSDSAWDVAVADIPRAVSVWMTSRRDRFIGMLPSDLRQRCPPMVPSLLSTRTLDAGDTDAPVPVTAEGFAGPLELAVAVFTDGAYAYIGSDLCNVWKARGKNFLVCNDFGFSMRGARAAACLVMAAGLEVKQTTVRMMDKLDLRFVCVVCCEAAAAPGGDGIARVYGWRNCVEHFMHERFQTHASPQFCLLIPDFAERIRVLEPYDASIDAPRWHCNRCTGPPGLSDRRTVLAHVRAEHKPRKKMNDDDHFDDDSHDNSDDGADDDDDDDDDEEIEEEDDGRGNNNDDDDGDYLLYVPTPASRRTLRWPAEIPVGEIQFQHVDAPPVTAPALAPALAPISQPAIPPFFQPVAPATFGEDVTLLFDASAAAYFDPTQPNIFDPDRPTILDPSAYAFFEPGARALIESAATAYSDPAFRTPYDPDAGGHLRLPNLGPSQYSEMNGGSYVETYAEMAPETNDEVKQEMKNDEDESMVKPKLEDDEPMLQPKREREMENVDGDGFVDNVDAPMADAFP</sequence>
<comment type="caution">
    <text evidence="3">The sequence shown here is derived from an EMBL/GenBank/DDBJ whole genome shotgun (WGS) entry which is preliminary data.</text>
</comment>
<evidence type="ECO:0000313" key="3">
    <source>
        <dbReference type="EMBL" id="THH08522.1"/>
    </source>
</evidence>
<dbReference type="InterPro" id="IPR001810">
    <property type="entry name" value="F-box_dom"/>
</dbReference>
<evidence type="ECO:0000259" key="2">
    <source>
        <dbReference type="PROSITE" id="PS50181"/>
    </source>
</evidence>